<dbReference type="EMBL" id="VIKR01000004">
    <property type="protein sequence ID" value="TQV72966.1"/>
    <property type="molecule type" value="Genomic_DNA"/>
</dbReference>
<organism evidence="2 3">
    <name type="scientific">Aliikangiella marina</name>
    <dbReference type="NCBI Taxonomy" id="1712262"/>
    <lineage>
        <taxon>Bacteria</taxon>
        <taxon>Pseudomonadati</taxon>
        <taxon>Pseudomonadota</taxon>
        <taxon>Gammaproteobacteria</taxon>
        <taxon>Oceanospirillales</taxon>
        <taxon>Pleioneaceae</taxon>
        <taxon>Aliikangiella</taxon>
    </lineage>
</organism>
<dbReference type="CDD" id="cd04301">
    <property type="entry name" value="NAT_SF"/>
    <property type="match status" value="1"/>
</dbReference>
<dbReference type="InterPro" id="IPR000182">
    <property type="entry name" value="GNAT_dom"/>
</dbReference>
<protein>
    <submittedName>
        <fullName evidence="2">GNAT family N-acetyltransferase</fullName>
    </submittedName>
</protein>
<comment type="caution">
    <text evidence="2">The sequence shown here is derived from an EMBL/GenBank/DDBJ whole genome shotgun (WGS) entry which is preliminary data.</text>
</comment>
<name>A0A545T6W6_9GAMM</name>
<dbReference type="AlphaFoldDB" id="A0A545T6W6"/>
<dbReference type="OrthoDB" id="9796171at2"/>
<reference evidence="2 3" key="1">
    <citation type="submission" date="2019-06" db="EMBL/GenBank/DDBJ databases">
        <title>Draft genome of Aliikangiella marina GYP-15.</title>
        <authorList>
            <person name="Wang G."/>
        </authorList>
    </citation>
    <scope>NUCLEOTIDE SEQUENCE [LARGE SCALE GENOMIC DNA]</scope>
    <source>
        <strain evidence="2 3">GYP-15</strain>
    </source>
</reference>
<gene>
    <name evidence="2" type="ORF">FLL45_16005</name>
</gene>
<dbReference type="InterPro" id="IPR016181">
    <property type="entry name" value="Acyl_CoA_acyltransferase"/>
</dbReference>
<dbReference type="Pfam" id="PF13673">
    <property type="entry name" value="Acetyltransf_10"/>
    <property type="match status" value="1"/>
</dbReference>
<accession>A0A545T6W6</accession>
<evidence type="ECO:0000313" key="3">
    <source>
        <dbReference type="Proteomes" id="UP000317839"/>
    </source>
</evidence>
<evidence type="ECO:0000259" key="1">
    <source>
        <dbReference type="PROSITE" id="PS51186"/>
    </source>
</evidence>
<keyword evidence="3" id="KW-1185">Reference proteome</keyword>
<feature type="domain" description="N-acetyltransferase" evidence="1">
    <location>
        <begin position="6"/>
        <end position="151"/>
    </location>
</feature>
<dbReference type="PROSITE" id="PS51186">
    <property type="entry name" value="GNAT"/>
    <property type="match status" value="1"/>
</dbReference>
<sequence>MNWHLKKFNELSGHQVYKIMQLRVDIFVVEQNCPYSDLDGKDEHPEVLHLFATENEAIVCYLRILPPNLAYPNKPALGRIVSSAQYRGTGAGHQLMQQATQILDEKWPNLTSHMSAQAHLQGFYGKHGYTAVGEEYLEDDIPHIGMERAPLAG</sequence>
<evidence type="ECO:0000313" key="2">
    <source>
        <dbReference type="EMBL" id="TQV72966.1"/>
    </source>
</evidence>
<dbReference type="SUPFAM" id="SSF55729">
    <property type="entry name" value="Acyl-CoA N-acyltransferases (Nat)"/>
    <property type="match status" value="1"/>
</dbReference>
<dbReference type="RefSeq" id="WP_142943105.1">
    <property type="nucleotide sequence ID" value="NZ_VIKR01000004.1"/>
</dbReference>
<dbReference type="GO" id="GO:0016747">
    <property type="term" value="F:acyltransferase activity, transferring groups other than amino-acyl groups"/>
    <property type="evidence" value="ECO:0007669"/>
    <property type="project" value="InterPro"/>
</dbReference>
<keyword evidence="2" id="KW-0808">Transferase</keyword>
<dbReference type="Gene3D" id="3.40.630.30">
    <property type="match status" value="1"/>
</dbReference>
<proteinExistence type="predicted"/>
<dbReference type="Proteomes" id="UP000317839">
    <property type="component" value="Unassembled WGS sequence"/>
</dbReference>